<dbReference type="AlphaFoldDB" id="A0A1A9UKU2"/>
<name>A0A1A9UKU2_GLOAU</name>
<organism evidence="1 2">
    <name type="scientific">Glossina austeni</name>
    <name type="common">Savannah tsetse fly</name>
    <dbReference type="NCBI Taxonomy" id="7395"/>
    <lineage>
        <taxon>Eukaryota</taxon>
        <taxon>Metazoa</taxon>
        <taxon>Ecdysozoa</taxon>
        <taxon>Arthropoda</taxon>
        <taxon>Hexapoda</taxon>
        <taxon>Insecta</taxon>
        <taxon>Pterygota</taxon>
        <taxon>Neoptera</taxon>
        <taxon>Endopterygota</taxon>
        <taxon>Diptera</taxon>
        <taxon>Brachycera</taxon>
        <taxon>Muscomorpha</taxon>
        <taxon>Hippoboscoidea</taxon>
        <taxon>Glossinidae</taxon>
        <taxon>Glossina</taxon>
    </lineage>
</organism>
<dbReference type="Proteomes" id="UP000078200">
    <property type="component" value="Unassembled WGS sequence"/>
</dbReference>
<proteinExistence type="predicted"/>
<accession>A0A1A9UKU2</accession>
<evidence type="ECO:0000313" key="2">
    <source>
        <dbReference type="Proteomes" id="UP000078200"/>
    </source>
</evidence>
<dbReference type="EnsemblMetazoa" id="GAUT007779-RA">
    <property type="protein sequence ID" value="GAUT007779-PA"/>
    <property type="gene ID" value="GAUT007779"/>
</dbReference>
<reference evidence="1" key="1">
    <citation type="submission" date="2020-05" db="UniProtKB">
        <authorList>
            <consortium name="EnsemblMetazoa"/>
        </authorList>
    </citation>
    <scope>IDENTIFICATION</scope>
    <source>
        <strain evidence="1">TTRI</strain>
    </source>
</reference>
<dbReference type="VEuPathDB" id="VectorBase:GAUT007779"/>
<sequence>MSKFKENNEEFYHYKVFIIFDNCVRLILRPSLAVSLYIRISIFKSNGNHHMQNPPVHILTTTNILICAVDTLKATENLKVLQYAIKLFMRTMNGETTSIRMGLYLPKSGDVTFMDPLMQILSQSEQKEKPSVP</sequence>
<protein>
    <submittedName>
        <fullName evidence="1">Uncharacterized protein</fullName>
    </submittedName>
</protein>
<keyword evidence="2" id="KW-1185">Reference proteome</keyword>
<evidence type="ECO:0000313" key="1">
    <source>
        <dbReference type="EnsemblMetazoa" id="GAUT007779-PA"/>
    </source>
</evidence>